<evidence type="ECO:0000256" key="2">
    <source>
        <dbReference type="RuleBase" id="RU003616"/>
    </source>
</evidence>
<protein>
    <submittedName>
        <fullName evidence="5">Hsp20/alpha crystallin family protein</fullName>
    </submittedName>
</protein>
<gene>
    <name evidence="5" type="ORF">ABDJ40_14230</name>
</gene>
<evidence type="ECO:0000259" key="4">
    <source>
        <dbReference type="PROSITE" id="PS51203"/>
    </source>
</evidence>
<dbReference type="Proteomes" id="UP001462640">
    <property type="component" value="Unassembled WGS sequence"/>
</dbReference>
<evidence type="ECO:0000313" key="5">
    <source>
        <dbReference type="EMBL" id="MEO3713919.1"/>
    </source>
</evidence>
<dbReference type="RefSeq" id="WP_347610767.1">
    <property type="nucleotide sequence ID" value="NZ_JBDPZC010000006.1"/>
</dbReference>
<dbReference type="PROSITE" id="PS01031">
    <property type="entry name" value="SHSP"/>
    <property type="match status" value="1"/>
</dbReference>
<dbReference type="Gene3D" id="2.60.40.790">
    <property type="match status" value="1"/>
</dbReference>
<dbReference type="PANTHER" id="PTHR11527">
    <property type="entry name" value="HEAT-SHOCK PROTEIN 20 FAMILY MEMBER"/>
    <property type="match status" value="1"/>
</dbReference>
<name>A0ABV0GFS8_9BURK</name>
<organism evidence="5 6">
    <name type="scientific">Roseateles flavus</name>
    <dbReference type="NCBI Taxonomy" id="3149041"/>
    <lineage>
        <taxon>Bacteria</taxon>
        <taxon>Pseudomonadati</taxon>
        <taxon>Pseudomonadota</taxon>
        <taxon>Betaproteobacteria</taxon>
        <taxon>Burkholderiales</taxon>
        <taxon>Sphaerotilaceae</taxon>
        <taxon>Roseateles</taxon>
    </lineage>
</organism>
<dbReference type="InterPro" id="IPR002068">
    <property type="entry name" value="A-crystallin/Hsp20_dom"/>
</dbReference>
<sequence>MFLVPTSRQAHDLSRSLERLFDDSFGNVFGQDARELSQALRSPALDVSETDSAYTVKLEMPGVPKEAVKITVDGRRISVEAEQNKDEEKKDGERVLYRERSVSRFSRSFSLPQEISESDSSARMEHGVLTLTLAKRQAKGGARLTVS</sequence>
<feature type="domain" description="SHSP" evidence="3">
    <location>
        <begin position="35"/>
        <end position="147"/>
    </location>
</feature>
<dbReference type="InterPro" id="IPR007052">
    <property type="entry name" value="CS_dom"/>
</dbReference>
<dbReference type="SUPFAM" id="SSF49764">
    <property type="entry name" value="HSP20-like chaperones"/>
    <property type="match status" value="1"/>
</dbReference>
<evidence type="ECO:0000313" key="6">
    <source>
        <dbReference type="Proteomes" id="UP001462640"/>
    </source>
</evidence>
<feature type="domain" description="CS" evidence="4">
    <location>
        <begin position="40"/>
        <end position="145"/>
    </location>
</feature>
<keyword evidence="6" id="KW-1185">Reference proteome</keyword>
<comment type="caution">
    <text evidence="5">The sequence shown here is derived from an EMBL/GenBank/DDBJ whole genome shotgun (WGS) entry which is preliminary data.</text>
</comment>
<dbReference type="EMBL" id="JBDPZC010000006">
    <property type="protein sequence ID" value="MEO3713919.1"/>
    <property type="molecule type" value="Genomic_DNA"/>
</dbReference>
<proteinExistence type="inferred from homology"/>
<dbReference type="Pfam" id="PF00011">
    <property type="entry name" value="HSP20"/>
    <property type="match status" value="1"/>
</dbReference>
<dbReference type="PROSITE" id="PS00697">
    <property type="entry name" value="DNA_LIGASE_A1"/>
    <property type="match status" value="1"/>
</dbReference>
<dbReference type="CDD" id="cd06464">
    <property type="entry name" value="ACD_sHsps-like"/>
    <property type="match status" value="1"/>
</dbReference>
<comment type="similarity">
    <text evidence="1 2">Belongs to the small heat shock protein (HSP20) family.</text>
</comment>
<reference evidence="5 6" key="1">
    <citation type="submission" date="2024-05" db="EMBL/GenBank/DDBJ databases">
        <title>Roseateles sp. 2.12 16S ribosomal RNA gene Genome sequencing and assembly.</title>
        <authorList>
            <person name="Woo H."/>
        </authorList>
    </citation>
    <scope>NUCLEOTIDE SEQUENCE [LARGE SCALE GENOMIC DNA]</scope>
    <source>
        <strain evidence="5 6">2.12</strain>
    </source>
</reference>
<accession>A0ABV0GFS8</accession>
<evidence type="ECO:0000259" key="3">
    <source>
        <dbReference type="PROSITE" id="PS01031"/>
    </source>
</evidence>
<dbReference type="PROSITE" id="PS51203">
    <property type="entry name" value="CS"/>
    <property type="match status" value="1"/>
</dbReference>
<evidence type="ECO:0000256" key="1">
    <source>
        <dbReference type="PROSITE-ProRule" id="PRU00285"/>
    </source>
</evidence>
<dbReference type="InterPro" id="IPR008978">
    <property type="entry name" value="HSP20-like_chaperone"/>
</dbReference>
<dbReference type="InterPro" id="IPR016059">
    <property type="entry name" value="DNA_ligase_ATP-dep_CS"/>
</dbReference>
<dbReference type="InterPro" id="IPR031107">
    <property type="entry name" value="Small_HSP"/>
</dbReference>